<feature type="compositionally biased region" description="Basic and acidic residues" evidence="8">
    <location>
        <begin position="324"/>
        <end position="345"/>
    </location>
</feature>
<dbReference type="AlphaFoldDB" id="A0A0A1U6Q0"/>
<feature type="region of interest" description="Disordered" evidence="8">
    <location>
        <begin position="1"/>
        <end position="28"/>
    </location>
</feature>
<dbReference type="CDD" id="cd17982">
    <property type="entry name" value="DEXHc_DHX37"/>
    <property type="match status" value="1"/>
</dbReference>
<dbReference type="InterPro" id="IPR011709">
    <property type="entry name" value="DEAD-box_helicase_OB_fold"/>
</dbReference>
<dbReference type="Pfam" id="PF07717">
    <property type="entry name" value="OB_NTP_bind"/>
    <property type="match status" value="1"/>
</dbReference>
<feature type="compositionally biased region" description="Basic and acidic residues" evidence="8">
    <location>
        <begin position="50"/>
        <end position="69"/>
    </location>
</feature>
<keyword evidence="3" id="KW-0547">Nucleotide-binding</keyword>
<dbReference type="SMART" id="SM00847">
    <property type="entry name" value="HA2"/>
    <property type="match status" value="1"/>
</dbReference>
<evidence type="ECO:0000256" key="8">
    <source>
        <dbReference type="SAM" id="MobiDB-lite"/>
    </source>
</evidence>
<evidence type="ECO:0000256" key="7">
    <source>
        <dbReference type="ARBA" id="ARBA00047984"/>
    </source>
</evidence>
<evidence type="ECO:0000256" key="1">
    <source>
        <dbReference type="ARBA" id="ARBA00008792"/>
    </source>
</evidence>
<dbReference type="Pfam" id="PF00271">
    <property type="entry name" value="Helicase_C"/>
    <property type="match status" value="1"/>
</dbReference>
<dbReference type="InterPro" id="IPR002464">
    <property type="entry name" value="DNA/RNA_helicase_DEAH_CS"/>
</dbReference>
<dbReference type="OrthoDB" id="10253254at2759"/>
<evidence type="ECO:0000256" key="6">
    <source>
        <dbReference type="ARBA" id="ARBA00022840"/>
    </source>
</evidence>
<dbReference type="SMART" id="SM00490">
    <property type="entry name" value="HELICc"/>
    <property type="match status" value="1"/>
</dbReference>
<feature type="region of interest" description="Disordered" evidence="8">
    <location>
        <begin position="197"/>
        <end position="345"/>
    </location>
</feature>
<keyword evidence="6" id="KW-0067">ATP-binding</keyword>
<proteinExistence type="inferred from homology"/>
<gene>
    <name evidence="11" type="ORF">EIN_097880</name>
</gene>
<evidence type="ECO:0000259" key="9">
    <source>
        <dbReference type="PROSITE" id="PS51192"/>
    </source>
</evidence>
<dbReference type="Proteomes" id="UP000014680">
    <property type="component" value="Unassembled WGS sequence"/>
</dbReference>
<dbReference type="EC" id="3.6.4.13" evidence="2"/>
<dbReference type="InterPro" id="IPR001650">
    <property type="entry name" value="Helicase_C-like"/>
</dbReference>
<dbReference type="InterPro" id="IPR027417">
    <property type="entry name" value="P-loop_NTPase"/>
</dbReference>
<dbReference type="KEGG" id="eiv:EIN_097880"/>
<dbReference type="Gene3D" id="1.20.120.1080">
    <property type="match status" value="1"/>
</dbReference>
<dbReference type="PROSITE" id="PS51192">
    <property type="entry name" value="HELICASE_ATP_BIND_1"/>
    <property type="match status" value="1"/>
</dbReference>
<dbReference type="PROSITE" id="PS00690">
    <property type="entry name" value="DEAH_ATP_HELICASE"/>
    <property type="match status" value="1"/>
</dbReference>
<sequence length="1026" mass="116724">MGKKSKAAKAKAKAIAKTKEEKAPELTTSVEVKGENKELEVEPPKVEEIKKENETKIEEIDHKVEKEEPAEVDEPLNEAKENAEIKDGQPVILSKTKMTSAKKRRVEKALNKISLKNRRVQLFEELTKYMLTDEELPNLKSSTLLGVETDEENKVVVIIPKKATAVQKKPKVVKKVEEEKVTKIVVEDGKKTFGFGFSTEKVQLEDKPKEPEKPKLGRVVLINTKMESEESSESNDEEEEKMESPSEENSEDTSTHSDQENEENEDVLIKEPKNETMECEEKSEESDGEAHSEKDETNETLQKEKMEEDNLKLDFSDDAYEAESTPKHNQTEDTKSQSVDDAKKVKENKTKLEEVRKNKIVYPVYIPRSKEIKERRNGLPIMMEEANIIEAVIENEVVVICGETGSGKTTQIPQILYEIGFGNENSQFSGLIGVTQPRRIAATAMAERVSEEMGELGNQVSYKIRYDTNVSQDTKIKFMTDGILLKEAQSDVMMTPYSCIIIDEAHERSINTDVLIGLLSRIVKLRNKQNKPLRLIIMSATLRVSEFLDNTNLFKERPKMIHIGSRQYPVVSYFSRTTVIDDYCSEAIKLIVKIHTKLPRGGILVFLTGKREIEDVCTRLNAMQQFQDTLCALPLYSSLDPEKQRKVFQKDPKGRRLCIVSTNVAETSLTIPDIRYVVDSGRAKERLYDVKSGVSSFVIDWISQANAQQRAGRAGRCMAGYCYRMYSSAMYHDTFTQFTEPEVRRMPLESVVLTLKGMGIEKVVNFPFPSQISCEGLKRAVRLLQLIGLLDKKEDITDLGKIVKEYPLHPRLGKLLHLLNKEELGEVALSLVSALSVGDLFIDGHFNRSIFTNKDSDLLSYVTMVDAFRLGNSKKGVTLKEFCQQYGVKQQAFKEILQLREQLCGILKVPNELPKRLTTPEENVKIRKVIANCFVDNVGRLVKKEEMGKFAKLNIRNAYITAVAKEPCVIAQQSFLFGQIPDYVVFHEIIEFNYKSMRGVTRVNYKWLEDVSPDFMKLFEKKTFAE</sequence>
<feature type="compositionally biased region" description="Basic residues" evidence="8">
    <location>
        <begin position="1"/>
        <end position="16"/>
    </location>
</feature>
<comment type="catalytic activity">
    <reaction evidence="7">
        <text>ATP + H2O = ADP + phosphate + H(+)</text>
        <dbReference type="Rhea" id="RHEA:13065"/>
        <dbReference type="ChEBI" id="CHEBI:15377"/>
        <dbReference type="ChEBI" id="CHEBI:15378"/>
        <dbReference type="ChEBI" id="CHEBI:30616"/>
        <dbReference type="ChEBI" id="CHEBI:43474"/>
        <dbReference type="ChEBI" id="CHEBI:456216"/>
        <dbReference type="EC" id="3.6.4.13"/>
    </reaction>
</comment>
<dbReference type="GO" id="GO:0005524">
    <property type="term" value="F:ATP binding"/>
    <property type="evidence" value="ECO:0007669"/>
    <property type="project" value="UniProtKB-KW"/>
</dbReference>
<protein>
    <recommendedName>
        <fullName evidence="2">RNA helicase</fullName>
        <ecNumber evidence="2">3.6.4.13</ecNumber>
    </recommendedName>
</protein>
<dbReference type="PANTHER" id="PTHR18934:SF99">
    <property type="entry name" value="ATP-DEPENDENT RNA HELICASE DHX37-RELATED"/>
    <property type="match status" value="1"/>
</dbReference>
<dbReference type="Pfam" id="PF00270">
    <property type="entry name" value="DEAD"/>
    <property type="match status" value="1"/>
</dbReference>
<dbReference type="GO" id="GO:0003723">
    <property type="term" value="F:RNA binding"/>
    <property type="evidence" value="ECO:0007669"/>
    <property type="project" value="TreeGrafter"/>
</dbReference>
<feature type="domain" description="Helicase C-terminal" evidence="10">
    <location>
        <begin position="586"/>
        <end position="759"/>
    </location>
</feature>
<evidence type="ECO:0000259" key="10">
    <source>
        <dbReference type="PROSITE" id="PS51194"/>
    </source>
</evidence>
<dbReference type="InterPro" id="IPR011545">
    <property type="entry name" value="DEAD/DEAH_box_helicase_dom"/>
</dbReference>
<dbReference type="EMBL" id="KB206860">
    <property type="protein sequence ID" value="ELP87501.1"/>
    <property type="molecule type" value="Genomic_DNA"/>
</dbReference>
<dbReference type="Gene3D" id="3.40.50.300">
    <property type="entry name" value="P-loop containing nucleotide triphosphate hydrolases"/>
    <property type="match status" value="2"/>
</dbReference>
<dbReference type="VEuPathDB" id="AmoebaDB:EIN_097880"/>
<dbReference type="CDD" id="cd18791">
    <property type="entry name" value="SF2_C_RHA"/>
    <property type="match status" value="1"/>
</dbReference>
<dbReference type="OMA" id="HWISQAS"/>
<feature type="domain" description="Helicase ATP-binding" evidence="9">
    <location>
        <begin position="389"/>
        <end position="560"/>
    </location>
</feature>
<accession>A0A0A1U6Q0</accession>
<keyword evidence="12" id="KW-1185">Reference proteome</keyword>
<name>A0A0A1U6Q0_ENTIV</name>
<feature type="compositionally biased region" description="Basic and acidic residues" evidence="8">
    <location>
        <begin position="288"/>
        <end position="315"/>
    </location>
</feature>
<feature type="compositionally biased region" description="Basic and acidic residues" evidence="8">
    <location>
        <begin position="202"/>
        <end position="215"/>
    </location>
</feature>
<evidence type="ECO:0000313" key="12">
    <source>
        <dbReference type="Proteomes" id="UP000014680"/>
    </source>
</evidence>
<dbReference type="InterPro" id="IPR007502">
    <property type="entry name" value="Helicase-assoc_dom"/>
</dbReference>
<organism evidence="11 12">
    <name type="scientific">Entamoeba invadens IP1</name>
    <dbReference type="NCBI Taxonomy" id="370355"/>
    <lineage>
        <taxon>Eukaryota</taxon>
        <taxon>Amoebozoa</taxon>
        <taxon>Evosea</taxon>
        <taxon>Archamoebae</taxon>
        <taxon>Mastigamoebida</taxon>
        <taxon>Entamoebidae</taxon>
        <taxon>Entamoeba</taxon>
    </lineage>
</organism>
<dbReference type="SUPFAM" id="SSF52540">
    <property type="entry name" value="P-loop containing nucleoside triphosphate hydrolases"/>
    <property type="match status" value="1"/>
</dbReference>
<dbReference type="FunFam" id="3.40.50.300:FF:000637">
    <property type="entry name" value="ATP-dependent RNA helicase DHX37/DHR1"/>
    <property type="match status" value="1"/>
</dbReference>
<evidence type="ECO:0000256" key="3">
    <source>
        <dbReference type="ARBA" id="ARBA00022741"/>
    </source>
</evidence>
<keyword evidence="5 11" id="KW-0347">Helicase</keyword>
<dbReference type="SMART" id="SM00487">
    <property type="entry name" value="DEXDc"/>
    <property type="match status" value="1"/>
</dbReference>
<comment type="similarity">
    <text evidence="1">Belongs to the DEAD box helicase family. DEAH subfamily.</text>
</comment>
<reference evidence="11 12" key="1">
    <citation type="submission" date="2012-10" db="EMBL/GenBank/DDBJ databases">
        <authorList>
            <person name="Zafar N."/>
            <person name="Inman J."/>
            <person name="Hall N."/>
            <person name="Lorenzi H."/>
            <person name="Caler E."/>
        </authorList>
    </citation>
    <scope>NUCLEOTIDE SEQUENCE [LARGE SCALE GENOMIC DNA]</scope>
    <source>
        <strain evidence="11 12">IP1</strain>
    </source>
</reference>
<dbReference type="GeneID" id="14886286"/>
<dbReference type="RefSeq" id="XP_004254272.1">
    <property type="nucleotide sequence ID" value="XM_004254224.1"/>
</dbReference>
<keyword evidence="4" id="KW-0378">Hydrolase</keyword>
<dbReference type="GO" id="GO:0000462">
    <property type="term" value="P:maturation of SSU-rRNA from tricistronic rRNA transcript (SSU-rRNA, 5.8S rRNA, LSU-rRNA)"/>
    <property type="evidence" value="ECO:0007669"/>
    <property type="project" value="TreeGrafter"/>
</dbReference>
<dbReference type="GO" id="GO:0016787">
    <property type="term" value="F:hydrolase activity"/>
    <property type="evidence" value="ECO:0007669"/>
    <property type="project" value="UniProtKB-KW"/>
</dbReference>
<evidence type="ECO:0000256" key="5">
    <source>
        <dbReference type="ARBA" id="ARBA00022806"/>
    </source>
</evidence>
<evidence type="ECO:0000313" key="11">
    <source>
        <dbReference type="EMBL" id="ELP87501.1"/>
    </source>
</evidence>
<dbReference type="GO" id="GO:0003724">
    <property type="term" value="F:RNA helicase activity"/>
    <property type="evidence" value="ECO:0007669"/>
    <property type="project" value="UniProtKB-EC"/>
</dbReference>
<feature type="compositionally biased region" description="Acidic residues" evidence="8">
    <location>
        <begin position="229"/>
        <end position="251"/>
    </location>
</feature>
<evidence type="ECO:0000256" key="2">
    <source>
        <dbReference type="ARBA" id="ARBA00012552"/>
    </source>
</evidence>
<feature type="compositionally biased region" description="Basic and acidic residues" evidence="8">
    <location>
        <begin position="267"/>
        <end position="280"/>
    </location>
</feature>
<evidence type="ECO:0000256" key="4">
    <source>
        <dbReference type="ARBA" id="ARBA00022801"/>
    </source>
</evidence>
<dbReference type="InterPro" id="IPR014001">
    <property type="entry name" value="Helicase_ATP-bd"/>
</dbReference>
<feature type="region of interest" description="Disordered" evidence="8">
    <location>
        <begin position="50"/>
        <end position="77"/>
    </location>
</feature>
<dbReference type="PANTHER" id="PTHR18934">
    <property type="entry name" value="ATP-DEPENDENT RNA HELICASE"/>
    <property type="match status" value="1"/>
</dbReference>
<dbReference type="GO" id="GO:0005730">
    <property type="term" value="C:nucleolus"/>
    <property type="evidence" value="ECO:0007669"/>
    <property type="project" value="TreeGrafter"/>
</dbReference>
<dbReference type="PROSITE" id="PS51194">
    <property type="entry name" value="HELICASE_CTER"/>
    <property type="match status" value="1"/>
</dbReference>